<accession>A0ABS6KB37</accession>
<gene>
    <name evidence="1" type="ORF">KTH90_17045</name>
</gene>
<organism evidence="1 2">
    <name type="scientific">Diplocloster modestus</name>
    <dbReference type="NCBI Taxonomy" id="2850322"/>
    <lineage>
        <taxon>Bacteria</taxon>
        <taxon>Bacillati</taxon>
        <taxon>Bacillota</taxon>
        <taxon>Clostridia</taxon>
        <taxon>Lachnospirales</taxon>
        <taxon>Lachnospiraceae</taxon>
        <taxon>Diplocloster</taxon>
    </lineage>
</organism>
<protein>
    <recommendedName>
        <fullName evidence="3">Transposase</fullName>
    </recommendedName>
</protein>
<dbReference type="Proteomes" id="UP001314681">
    <property type="component" value="Unassembled WGS sequence"/>
</dbReference>
<dbReference type="EMBL" id="JAHQCX010000013">
    <property type="protein sequence ID" value="MBU9727719.1"/>
    <property type="molecule type" value="Genomic_DNA"/>
</dbReference>
<evidence type="ECO:0000313" key="1">
    <source>
        <dbReference type="EMBL" id="MBU9727719.1"/>
    </source>
</evidence>
<comment type="caution">
    <text evidence="1">The sequence shown here is derived from an EMBL/GenBank/DDBJ whole genome shotgun (WGS) entry which is preliminary data.</text>
</comment>
<name>A0ABS6KB37_9FIRM</name>
<evidence type="ECO:0008006" key="3">
    <source>
        <dbReference type="Google" id="ProtNLM"/>
    </source>
</evidence>
<proteinExistence type="predicted"/>
<reference evidence="1 2" key="1">
    <citation type="submission" date="2021-06" db="EMBL/GenBank/DDBJ databases">
        <title>Description of novel taxa of the family Lachnospiraceae.</title>
        <authorList>
            <person name="Chaplin A.V."/>
            <person name="Sokolova S.R."/>
            <person name="Pikina A.P."/>
            <person name="Korzhanova M."/>
            <person name="Belova V."/>
            <person name="Korostin D."/>
            <person name="Efimov B.A."/>
        </authorList>
    </citation>
    <scope>NUCLEOTIDE SEQUENCE [LARGE SCALE GENOMIC DNA]</scope>
    <source>
        <strain evidence="1 2">ASD4241</strain>
    </source>
</reference>
<evidence type="ECO:0000313" key="2">
    <source>
        <dbReference type="Proteomes" id="UP001314681"/>
    </source>
</evidence>
<sequence length="308" mass="35760">MSDYAEPVKAYKDRMFIHLFSERNRLLQLYNAVCGTDYDNSEELQVNTLENVLYMNMKNDVSFLMCQEELSLYEHQSTYNPNMPLRGLLYIARLYEKLTKGTGLYATKQIRLPNPQYVIFYNGLAKMPRESVLKLSDAYIKKAGEPELELRVRMININYNENPEFLQKCPALLDYSYFVELVRSYQQSFPLQEAIRRAIIKSKEENVLKDYLEEHGSEVENMLMTEYSRELDIEVNRSEAKEEGKIEGKKEGKREALLLLLEGDSLTTQLADKIKEEEDPSVLDGWLKAAKKASSLREFVELAGLNDP</sequence>
<dbReference type="RefSeq" id="WP_158354417.1">
    <property type="nucleotide sequence ID" value="NZ_JAHQCX010000013.1"/>
</dbReference>
<keyword evidence="2" id="KW-1185">Reference proteome</keyword>